<dbReference type="InterPro" id="IPR035919">
    <property type="entry name" value="EAL_sf"/>
</dbReference>
<dbReference type="OrthoDB" id="2324331at2"/>
<dbReference type="PATRIC" id="fig|1423763.3.peg.348"/>
<dbReference type="Pfam" id="PF00563">
    <property type="entry name" value="EAL"/>
    <property type="match status" value="1"/>
</dbReference>
<reference evidence="2 3" key="1">
    <citation type="journal article" date="2015" name="Genome Announc.">
        <title>Expanding the biotechnology potential of lactobacilli through comparative genomics of 213 strains and associated genera.</title>
        <authorList>
            <person name="Sun Z."/>
            <person name="Harris H.M."/>
            <person name="McCann A."/>
            <person name="Guo C."/>
            <person name="Argimon S."/>
            <person name="Zhang W."/>
            <person name="Yang X."/>
            <person name="Jeffery I.B."/>
            <person name="Cooney J.C."/>
            <person name="Kagawa T.F."/>
            <person name="Liu W."/>
            <person name="Song Y."/>
            <person name="Salvetti E."/>
            <person name="Wrobel A."/>
            <person name="Rasinkangas P."/>
            <person name="Parkhill J."/>
            <person name="Rea M.C."/>
            <person name="O'Sullivan O."/>
            <person name="Ritari J."/>
            <person name="Douillard F.P."/>
            <person name="Paul Ross R."/>
            <person name="Yang R."/>
            <person name="Briner A.E."/>
            <person name="Felis G.E."/>
            <person name="de Vos W.M."/>
            <person name="Barrangou R."/>
            <person name="Klaenhammer T.R."/>
            <person name="Caufield P.W."/>
            <person name="Cui Y."/>
            <person name="Zhang H."/>
            <person name="O'Toole P.W."/>
        </authorList>
    </citation>
    <scope>NUCLEOTIDE SEQUENCE [LARGE SCALE GENOMIC DNA]</scope>
    <source>
        <strain evidence="2 3">DSM 16043</strain>
    </source>
</reference>
<name>A0A0R1UA00_9LACO</name>
<evidence type="ECO:0000313" key="3">
    <source>
        <dbReference type="Proteomes" id="UP000051036"/>
    </source>
</evidence>
<sequence length="234" mass="27703">MTEWHNVFQPIYYIDKDMNPTISHYEMLLRDKDNRFPINDFFRIIRTEEDNLQWIEAERASLDRLFALHPNVDVNLNIEPIQFAFPSVWEFLDELYSKYGNNIDIEITERQLQSGTLGIRSFDESFKRIKKMGFNISLDDVDSGNNSFSFVSHHADLISSVKLSLLIFDDVSIDTKIKFIDAWIAFAKEKNLDIVLEAVRTKEIAQRYCGDDHIFQQGFYWHKYMDVEDVRDTH</sequence>
<dbReference type="PANTHER" id="PTHR33121">
    <property type="entry name" value="CYCLIC DI-GMP PHOSPHODIESTERASE PDEF"/>
    <property type="match status" value="1"/>
</dbReference>
<dbReference type="GO" id="GO:0071111">
    <property type="term" value="F:cyclic-guanylate-specific phosphodiesterase activity"/>
    <property type="evidence" value="ECO:0007669"/>
    <property type="project" value="InterPro"/>
</dbReference>
<feature type="domain" description="EAL" evidence="1">
    <location>
        <begin position="1"/>
        <end position="234"/>
    </location>
</feature>
<protein>
    <submittedName>
        <fullName evidence="2">Diguanylate phosphodiesterase</fullName>
    </submittedName>
</protein>
<dbReference type="PANTHER" id="PTHR33121:SF70">
    <property type="entry name" value="SIGNALING PROTEIN YKOW"/>
    <property type="match status" value="1"/>
</dbReference>
<accession>A0A0R1UA00</accession>
<dbReference type="SUPFAM" id="SSF141868">
    <property type="entry name" value="EAL domain-like"/>
    <property type="match status" value="1"/>
</dbReference>
<dbReference type="AlphaFoldDB" id="A0A0R1UA00"/>
<organism evidence="2 3">
    <name type="scientific">Lactobacillus kalixensis DSM 16043</name>
    <dbReference type="NCBI Taxonomy" id="1423763"/>
    <lineage>
        <taxon>Bacteria</taxon>
        <taxon>Bacillati</taxon>
        <taxon>Bacillota</taxon>
        <taxon>Bacilli</taxon>
        <taxon>Lactobacillales</taxon>
        <taxon>Lactobacillaceae</taxon>
        <taxon>Lactobacillus</taxon>
    </lineage>
</organism>
<dbReference type="RefSeq" id="WP_057798568.1">
    <property type="nucleotide sequence ID" value="NZ_AZFM01000014.1"/>
</dbReference>
<dbReference type="Proteomes" id="UP000051036">
    <property type="component" value="Unassembled WGS sequence"/>
</dbReference>
<dbReference type="InterPro" id="IPR001633">
    <property type="entry name" value="EAL_dom"/>
</dbReference>
<evidence type="ECO:0000313" key="2">
    <source>
        <dbReference type="EMBL" id="KRL90157.1"/>
    </source>
</evidence>
<evidence type="ECO:0000259" key="1">
    <source>
        <dbReference type="PROSITE" id="PS50883"/>
    </source>
</evidence>
<gene>
    <name evidence="2" type="ORF">FC46_GL000343</name>
</gene>
<comment type="caution">
    <text evidence="2">The sequence shown here is derived from an EMBL/GenBank/DDBJ whole genome shotgun (WGS) entry which is preliminary data.</text>
</comment>
<proteinExistence type="predicted"/>
<dbReference type="EMBL" id="AZFM01000014">
    <property type="protein sequence ID" value="KRL90157.1"/>
    <property type="molecule type" value="Genomic_DNA"/>
</dbReference>
<dbReference type="Gene3D" id="3.20.20.450">
    <property type="entry name" value="EAL domain"/>
    <property type="match status" value="1"/>
</dbReference>
<dbReference type="InterPro" id="IPR050706">
    <property type="entry name" value="Cyclic-di-GMP_PDE-like"/>
</dbReference>
<keyword evidence="3" id="KW-1185">Reference proteome</keyword>
<dbReference type="PROSITE" id="PS50883">
    <property type="entry name" value="EAL"/>
    <property type="match status" value="1"/>
</dbReference>
<dbReference type="STRING" id="1423763.FC46_GL000343"/>